<dbReference type="KEGG" id="pvd:CFBP1590__3112"/>
<keyword evidence="2" id="KW-0732">Signal</keyword>
<dbReference type="Proteomes" id="UP000196842">
    <property type="component" value="Chromosome I"/>
</dbReference>
<dbReference type="EMBL" id="CP036495">
    <property type="protein sequence ID" value="UZA69564.1"/>
    <property type="molecule type" value="Genomic_DNA"/>
</dbReference>
<organism evidence="4 6">
    <name type="scientific">Pseudomonas viridiflava</name>
    <name type="common">Phytomonas viridiflava</name>
    <dbReference type="NCBI Taxonomy" id="33069"/>
    <lineage>
        <taxon>Bacteria</taxon>
        <taxon>Pseudomonadati</taxon>
        <taxon>Pseudomonadota</taxon>
        <taxon>Gammaproteobacteria</taxon>
        <taxon>Pseudomonadales</taxon>
        <taxon>Pseudomonadaceae</taxon>
        <taxon>Pseudomonas</taxon>
    </lineage>
</organism>
<keyword evidence="4" id="KW-0449">Lipoprotein</keyword>
<dbReference type="PROSITE" id="PS51257">
    <property type="entry name" value="PROKAR_LIPOPROTEIN"/>
    <property type="match status" value="1"/>
</dbReference>
<feature type="region of interest" description="Disordered" evidence="1">
    <location>
        <begin position="28"/>
        <end position="57"/>
    </location>
</feature>
<evidence type="ECO:0000313" key="3">
    <source>
        <dbReference type="EMBL" id="MEE4041526.1"/>
    </source>
</evidence>
<dbReference type="EMBL" id="JAZEIP010000026">
    <property type="protein sequence ID" value="MEE4041526.1"/>
    <property type="molecule type" value="Genomic_DNA"/>
</dbReference>
<accession>A0A0D0MJP1</accession>
<dbReference type="OrthoDB" id="7021427at2"/>
<evidence type="ECO:0000313" key="4">
    <source>
        <dbReference type="EMBL" id="SMS10698.1"/>
    </source>
</evidence>
<name>A0A0D0MJP1_PSEVI</name>
<dbReference type="Proteomes" id="UP001163644">
    <property type="component" value="Chromosome"/>
</dbReference>
<dbReference type="GeneID" id="47764765"/>
<reference evidence="3 7" key="3">
    <citation type="submission" date="2024-01" db="EMBL/GenBank/DDBJ databases">
        <title>Characterization of Pseudomonas viridiflava in Georgia, USA.</title>
        <authorList>
            <person name="Zhao M."/>
            <person name="Dutta B."/>
        </authorList>
    </citation>
    <scope>NUCLEOTIDE SEQUENCE [LARGE SCALE GENOMIC DNA]</scope>
    <source>
        <strain evidence="3 7">21GA0539</strain>
    </source>
</reference>
<evidence type="ECO:0000313" key="5">
    <source>
        <dbReference type="EMBL" id="UZA69564.1"/>
    </source>
</evidence>
<dbReference type="EMBL" id="LT855380">
    <property type="protein sequence ID" value="SMS10698.1"/>
    <property type="molecule type" value="Genomic_DNA"/>
</dbReference>
<reference evidence="4 6" key="1">
    <citation type="submission" date="2017-05" db="EMBL/GenBank/DDBJ databases">
        <authorList>
            <person name="Song R."/>
            <person name="Chenine A.L."/>
            <person name="Ruprecht R.M."/>
        </authorList>
    </citation>
    <scope>NUCLEOTIDE SEQUENCE [LARGE SCALE GENOMIC DNA]</scope>
    <source>
        <strain evidence="4 6">CFBP 1590</strain>
    </source>
</reference>
<evidence type="ECO:0000256" key="1">
    <source>
        <dbReference type="SAM" id="MobiDB-lite"/>
    </source>
</evidence>
<reference evidence="5" key="2">
    <citation type="submission" date="2019-02" db="EMBL/GenBank/DDBJ databases">
        <authorList>
            <person name="Lutz S."/>
            <person name="Schori C."/>
            <person name="Ahrens C.H."/>
            <person name="Gueguen E."/>
        </authorList>
    </citation>
    <scope>NUCLEOTIDE SEQUENCE</scope>
    <source>
        <strain evidence="5">Psy35</strain>
    </source>
</reference>
<feature type="chain" id="PRO_5044541867" evidence="2">
    <location>
        <begin position="26"/>
        <end position="102"/>
    </location>
</feature>
<dbReference type="Pfam" id="PF11776">
    <property type="entry name" value="RcnB"/>
    <property type="match status" value="1"/>
</dbReference>
<gene>
    <name evidence="4" type="ORF">CFBP1590__3112</name>
    <name evidence="5" type="ORF">EZZ81_15545</name>
    <name evidence="3" type="ORF">V2I87_15625</name>
</gene>
<protein>
    <submittedName>
        <fullName evidence="4">Lipoprotein</fullName>
    </submittedName>
    <submittedName>
        <fullName evidence="3">RcnB family protein</fullName>
    </submittedName>
</protein>
<evidence type="ECO:0000313" key="6">
    <source>
        <dbReference type="Proteomes" id="UP000196842"/>
    </source>
</evidence>
<dbReference type="Gene3D" id="3.10.450.160">
    <property type="entry name" value="inner membrane protein cigr"/>
    <property type="match status" value="1"/>
</dbReference>
<evidence type="ECO:0000313" key="7">
    <source>
        <dbReference type="Proteomes" id="UP001343600"/>
    </source>
</evidence>
<dbReference type="AlphaFoldDB" id="A0A0D0MJP1"/>
<proteinExistence type="predicted"/>
<dbReference type="InterPro" id="IPR024572">
    <property type="entry name" value="RcnB"/>
</dbReference>
<keyword evidence="7" id="KW-1185">Reference proteome</keyword>
<dbReference type="Proteomes" id="UP001343600">
    <property type="component" value="Unassembled WGS sequence"/>
</dbReference>
<sequence length="102" mass="11458">MKSKSLIACMTLLGCFSVATLPVHAADAPEPKVAESKDNTHELEMGSRVPEKYRRSDSSIKDWKAKGLEEPAKESEWVQINDKYVRFQKVNGQIVDIVPVKK</sequence>
<dbReference type="RefSeq" id="WP_004885291.1">
    <property type="nucleotide sequence ID" value="NZ_CP036495.1"/>
</dbReference>
<feature type="signal peptide" evidence="2">
    <location>
        <begin position="1"/>
        <end position="25"/>
    </location>
</feature>
<evidence type="ECO:0000256" key="2">
    <source>
        <dbReference type="SAM" id="SignalP"/>
    </source>
</evidence>